<evidence type="ECO:0000256" key="9">
    <source>
        <dbReference type="ARBA" id="ARBA00023136"/>
    </source>
</evidence>
<dbReference type="GO" id="GO:0005216">
    <property type="term" value="F:monoatomic ion channel activity"/>
    <property type="evidence" value="ECO:0007669"/>
    <property type="project" value="InterPro"/>
</dbReference>
<evidence type="ECO:0000256" key="13">
    <source>
        <dbReference type="SAM" id="Phobius"/>
    </source>
</evidence>
<comment type="caution">
    <text evidence="15">The sequence shown here is derived from an EMBL/GenBank/DDBJ whole genome shotgun (WGS) entry which is preliminary data.</text>
</comment>
<dbReference type="PROSITE" id="PS50297">
    <property type="entry name" value="ANK_REP_REGION"/>
    <property type="match status" value="2"/>
</dbReference>
<evidence type="ECO:0000256" key="1">
    <source>
        <dbReference type="ARBA" id="ARBA00004141"/>
    </source>
</evidence>
<dbReference type="Pfam" id="PF12796">
    <property type="entry name" value="Ank_2"/>
    <property type="match status" value="1"/>
</dbReference>
<keyword evidence="11" id="KW-0407">Ion channel</keyword>
<dbReference type="Gene3D" id="1.25.40.20">
    <property type="entry name" value="Ankyrin repeat-containing domain"/>
    <property type="match status" value="2"/>
</dbReference>
<feature type="transmembrane region" description="Helical" evidence="13">
    <location>
        <begin position="362"/>
        <end position="385"/>
    </location>
</feature>
<dbReference type="STRING" id="6689.A0A3R7PES4"/>
<keyword evidence="8" id="KW-0406">Ion transport</keyword>
<dbReference type="PROSITE" id="PS50088">
    <property type="entry name" value="ANK_REPEAT"/>
    <property type="match status" value="2"/>
</dbReference>
<dbReference type="SMART" id="SM00248">
    <property type="entry name" value="ANK"/>
    <property type="match status" value="6"/>
</dbReference>
<evidence type="ECO:0000256" key="6">
    <source>
        <dbReference type="ARBA" id="ARBA00022989"/>
    </source>
</evidence>
<keyword evidence="5" id="KW-0677">Repeat</keyword>
<evidence type="ECO:0000256" key="7">
    <source>
        <dbReference type="ARBA" id="ARBA00023043"/>
    </source>
</evidence>
<dbReference type="PANTHER" id="PTHR47143">
    <property type="entry name" value="TRANSIENT RECEPTOR POTENTIAL CATION CHANNEL PROTEIN PAINLESS"/>
    <property type="match status" value="1"/>
</dbReference>
<keyword evidence="4 13" id="KW-0812">Transmembrane</keyword>
<evidence type="ECO:0000259" key="14">
    <source>
        <dbReference type="Pfam" id="PF00520"/>
    </source>
</evidence>
<dbReference type="InterPro" id="IPR036770">
    <property type="entry name" value="Ankyrin_rpt-contain_sf"/>
</dbReference>
<reference evidence="15 16" key="2">
    <citation type="submission" date="2019-01" db="EMBL/GenBank/DDBJ databases">
        <title>The decoding of complex shrimp genome reveals the adaptation for benthos swimmer, frequently molting mechanism and breeding impact on genome.</title>
        <authorList>
            <person name="Sun Y."/>
            <person name="Gao Y."/>
            <person name="Yu Y."/>
        </authorList>
    </citation>
    <scope>NUCLEOTIDE SEQUENCE [LARGE SCALE GENOMIC DNA]</scope>
    <source>
        <tissue evidence="15">Muscle</tissue>
    </source>
</reference>
<dbReference type="InterPro" id="IPR005821">
    <property type="entry name" value="Ion_trans_dom"/>
</dbReference>
<dbReference type="GO" id="GO:0034703">
    <property type="term" value="C:cation channel complex"/>
    <property type="evidence" value="ECO:0007669"/>
    <property type="project" value="UniProtKB-ARBA"/>
</dbReference>
<feature type="transmembrane region" description="Helical" evidence="13">
    <location>
        <begin position="530"/>
        <end position="549"/>
    </location>
</feature>
<dbReference type="InterPro" id="IPR052076">
    <property type="entry name" value="TRP_cation_channel"/>
</dbReference>
<sequence>MLRVLLDHGAKIGSLDTLGNTPLHLAVNDAWHEGVSELLKRGASPNAMSVPPATIKEVVVETPLHAAIRRRDMASVTLMMDLEPDLSLLDGNNCSMLHLAAQTRSIELVKKLVSEPTVVKECNNKDKNGRTVLHAALSEKCDEDAELQVIELIKTLSRSVVDINAANYVGETPLFLAARHGLSGVVELLLSLGSDPTILTTWRQSVLHAACLSGSSDTLDILLQRGDLKNMVLVVDNEKCRAFDYAVKSWSVRCCYLLLINGEHLGNIKDGVTNCELMLEHLPSASQVLKKLFDSHVHLSEESQHDPDFSITFDYSALLPEEKGTIQCSVVSELVHSPFEDLIKHPLLESFLYVKWCRIQKYFYTGVLLYGIFLILHTSFVMLTFGSSPIDWHNHINMLWTFRAGHILLYVALLLPNVVMIIANFRKYIKQVETLIRFVSFMSSAVVVFSSTVDYKALEVIDISKNMASFNATSAPASPSGHLPMTAERQMAAVSVFFVWVEFMMLLGRYPMLGSYILMFTGVAKSMIKFLLSFVFVLFGFSFSFHVLFQELPVFETFTLSFVKTLMMMSGEIAYSEFILAMDVPFSGLIFLSLYLFMVAVLLANLFIGLAVNDIPSLQKQGRIHRLAKQASYLVAYEKLLLVLKSWTSFPRPLLRLVAGRSRIKPKVEVFPNRKETIVTRENIREAIKLGHLDSPTEETYSFDDDSVSSPCLKSGQKHHAEEMNALKNRIDELVKCCNSTQQQLNLMHRLLDTHTTQISLQLQQHQRTMQEMYDRAFRENGTLQSNGPHISHPLTTVPTTVPATTDIITETTIAAATSNTEINTNATLIVPLNEVRVPSPGKM</sequence>
<feature type="transmembrane region" description="Helical" evidence="13">
    <location>
        <begin position="491"/>
        <end position="510"/>
    </location>
</feature>
<evidence type="ECO:0000256" key="5">
    <source>
        <dbReference type="ARBA" id="ARBA00022737"/>
    </source>
</evidence>
<keyword evidence="10" id="KW-0325">Glycoprotein</keyword>
<evidence type="ECO:0000256" key="2">
    <source>
        <dbReference type="ARBA" id="ARBA00022448"/>
    </source>
</evidence>
<evidence type="ECO:0000256" key="12">
    <source>
        <dbReference type="PROSITE-ProRule" id="PRU00023"/>
    </source>
</evidence>
<feature type="domain" description="Ion transport" evidence="14">
    <location>
        <begin position="372"/>
        <end position="621"/>
    </location>
</feature>
<dbReference type="Pfam" id="PF00023">
    <property type="entry name" value="Ank"/>
    <property type="match status" value="1"/>
</dbReference>
<dbReference type="SUPFAM" id="SSF48403">
    <property type="entry name" value="Ankyrin repeat"/>
    <property type="match status" value="1"/>
</dbReference>
<feature type="repeat" description="ANK" evidence="12">
    <location>
        <begin position="169"/>
        <end position="201"/>
    </location>
</feature>
<keyword evidence="16" id="KW-1185">Reference proteome</keyword>
<evidence type="ECO:0000256" key="8">
    <source>
        <dbReference type="ARBA" id="ARBA00023065"/>
    </source>
</evidence>
<proteinExistence type="predicted"/>
<dbReference type="PANTHER" id="PTHR47143:SF1">
    <property type="entry name" value="ION_TRANS DOMAIN-CONTAINING PROTEIN"/>
    <property type="match status" value="1"/>
</dbReference>
<dbReference type="InterPro" id="IPR002110">
    <property type="entry name" value="Ankyrin_rpt"/>
</dbReference>
<dbReference type="Pfam" id="PF00520">
    <property type="entry name" value="Ion_trans"/>
    <property type="match status" value="1"/>
</dbReference>
<reference evidence="15 16" key="1">
    <citation type="submission" date="2018-04" db="EMBL/GenBank/DDBJ databases">
        <authorList>
            <person name="Zhang X."/>
            <person name="Yuan J."/>
            <person name="Li F."/>
            <person name="Xiang J."/>
        </authorList>
    </citation>
    <scope>NUCLEOTIDE SEQUENCE [LARGE SCALE GENOMIC DNA]</scope>
    <source>
        <tissue evidence="15">Muscle</tissue>
    </source>
</reference>
<comment type="subcellular location">
    <subcellularLocation>
        <location evidence="1">Membrane</location>
        <topology evidence="1">Multi-pass membrane protein</topology>
    </subcellularLocation>
</comment>
<protein>
    <submittedName>
        <fullName evidence="15">Transient receptor potential channel pyrexia</fullName>
    </submittedName>
</protein>
<keyword evidence="6 13" id="KW-1133">Transmembrane helix</keyword>
<feature type="transmembrane region" description="Helical" evidence="13">
    <location>
        <begin position="435"/>
        <end position="453"/>
    </location>
</feature>
<keyword evidence="7 12" id="KW-0040">ANK repeat</keyword>
<evidence type="ECO:0000256" key="3">
    <source>
        <dbReference type="ARBA" id="ARBA00022606"/>
    </source>
</evidence>
<evidence type="ECO:0000313" key="15">
    <source>
        <dbReference type="EMBL" id="ROT68837.1"/>
    </source>
</evidence>
<evidence type="ECO:0000313" key="16">
    <source>
        <dbReference type="Proteomes" id="UP000283509"/>
    </source>
</evidence>
<keyword evidence="3" id="KW-0716">Sensory transduction</keyword>
<organism evidence="15 16">
    <name type="scientific">Penaeus vannamei</name>
    <name type="common">Whiteleg shrimp</name>
    <name type="synonym">Litopenaeus vannamei</name>
    <dbReference type="NCBI Taxonomy" id="6689"/>
    <lineage>
        <taxon>Eukaryota</taxon>
        <taxon>Metazoa</taxon>
        <taxon>Ecdysozoa</taxon>
        <taxon>Arthropoda</taxon>
        <taxon>Crustacea</taxon>
        <taxon>Multicrustacea</taxon>
        <taxon>Malacostraca</taxon>
        <taxon>Eumalacostraca</taxon>
        <taxon>Eucarida</taxon>
        <taxon>Decapoda</taxon>
        <taxon>Dendrobranchiata</taxon>
        <taxon>Penaeoidea</taxon>
        <taxon>Penaeidae</taxon>
        <taxon>Penaeus</taxon>
    </lineage>
</organism>
<evidence type="ECO:0000256" key="4">
    <source>
        <dbReference type="ARBA" id="ARBA00022692"/>
    </source>
</evidence>
<name>A0A3R7PES4_PENVA</name>
<dbReference type="EMBL" id="QCYY01002627">
    <property type="protein sequence ID" value="ROT68837.1"/>
    <property type="molecule type" value="Genomic_DNA"/>
</dbReference>
<gene>
    <name evidence="15" type="ORF">C7M84_012988</name>
</gene>
<evidence type="ECO:0000256" key="10">
    <source>
        <dbReference type="ARBA" id="ARBA00023180"/>
    </source>
</evidence>
<accession>A0A3R7PES4</accession>
<keyword evidence="2" id="KW-0813">Transport</keyword>
<dbReference type="OrthoDB" id="5402602at2759"/>
<keyword evidence="9 13" id="KW-0472">Membrane</keyword>
<dbReference type="Proteomes" id="UP000283509">
    <property type="component" value="Unassembled WGS sequence"/>
</dbReference>
<evidence type="ECO:0000256" key="11">
    <source>
        <dbReference type="ARBA" id="ARBA00023303"/>
    </source>
</evidence>
<feature type="transmembrane region" description="Helical" evidence="13">
    <location>
        <begin position="405"/>
        <end position="423"/>
    </location>
</feature>
<feature type="repeat" description="ANK" evidence="12">
    <location>
        <begin position="18"/>
        <end position="50"/>
    </location>
</feature>
<feature type="transmembrane region" description="Helical" evidence="13">
    <location>
        <begin position="589"/>
        <end position="612"/>
    </location>
</feature>
<keyword evidence="15" id="KW-0675">Receptor</keyword>
<dbReference type="AlphaFoldDB" id="A0A3R7PES4"/>